<evidence type="ECO:0000313" key="1">
    <source>
        <dbReference type="EMBL" id="KAI5681752.1"/>
    </source>
</evidence>
<reference evidence="2" key="1">
    <citation type="journal article" date="2023" name="Nat. Plants">
        <title>Single-cell RNA sequencing provides a high-resolution roadmap for understanding the multicellular compartmentation of specialized metabolism.</title>
        <authorList>
            <person name="Sun S."/>
            <person name="Shen X."/>
            <person name="Li Y."/>
            <person name="Li Y."/>
            <person name="Wang S."/>
            <person name="Li R."/>
            <person name="Zhang H."/>
            <person name="Shen G."/>
            <person name="Guo B."/>
            <person name="Wei J."/>
            <person name="Xu J."/>
            <person name="St-Pierre B."/>
            <person name="Chen S."/>
            <person name="Sun C."/>
        </authorList>
    </citation>
    <scope>NUCLEOTIDE SEQUENCE [LARGE SCALE GENOMIC DNA]</scope>
</reference>
<dbReference type="Proteomes" id="UP001060085">
    <property type="component" value="Linkage Group LG01"/>
</dbReference>
<dbReference type="EMBL" id="CM044701">
    <property type="protein sequence ID" value="KAI5681752.1"/>
    <property type="molecule type" value="Genomic_DNA"/>
</dbReference>
<gene>
    <name evidence="1" type="ORF">M9H77_02980</name>
</gene>
<protein>
    <submittedName>
        <fullName evidence="1">Uncharacterized protein</fullName>
    </submittedName>
</protein>
<evidence type="ECO:0000313" key="2">
    <source>
        <dbReference type="Proteomes" id="UP001060085"/>
    </source>
</evidence>
<keyword evidence="2" id="KW-1185">Reference proteome</keyword>
<accession>A0ACC0CA40</accession>
<name>A0ACC0CA40_CATRO</name>
<comment type="caution">
    <text evidence="1">The sequence shown here is derived from an EMBL/GenBank/DDBJ whole genome shotgun (WGS) entry which is preliminary data.</text>
</comment>
<organism evidence="1 2">
    <name type="scientific">Catharanthus roseus</name>
    <name type="common">Madagascar periwinkle</name>
    <name type="synonym">Vinca rosea</name>
    <dbReference type="NCBI Taxonomy" id="4058"/>
    <lineage>
        <taxon>Eukaryota</taxon>
        <taxon>Viridiplantae</taxon>
        <taxon>Streptophyta</taxon>
        <taxon>Embryophyta</taxon>
        <taxon>Tracheophyta</taxon>
        <taxon>Spermatophyta</taxon>
        <taxon>Magnoliopsida</taxon>
        <taxon>eudicotyledons</taxon>
        <taxon>Gunneridae</taxon>
        <taxon>Pentapetalae</taxon>
        <taxon>asterids</taxon>
        <taxon>lamiids</taxon>
        <taxon>Gentianales</taxon>
        <taxon>Apocynaceae</taxon>
        <taxon>Rauvolfioideae</taxon>
        <taxon>Vinceae</taxon>
        <taxon>Catharanthinae</taxon>
        <taxon>Catharanthus</taxon>
    </lineage>
</organism>
<sequence>MKTIREDHELPDITWDDVTCNIRCPGGYWDKILRDSEAKGLNVRSSYKAPPTDEEAAMLKNKELCDSFKPIHDMDFIDEKTTTRMKLNYHCNRDQRLQRKNACRTKQSKEFTRKIMKNAFSIGKKNNSTYSDLKIKAMESHSMAWGNVTDIWYAKKEKAKMSDNRSYLKYSVTECMRLFKEDCQGMPKKILLKAGD</sequence>
<proteinExistence type="predicted"/>